<dbReference type="PANTHER" id="PTHR14465">
    <property type="entry name" value="IQ DOMAIN-CONTAINING PROTEIN H"/>
    <property type="match status" value="1"/>
</dbReference>
<proteinExistence type="predicted"/>
<dbReference type="Pfam" id="PF24923">
    <property type="entry name" value="ATP-grasp_IQCH"/>
    <property type="match status" value="1"/>
</dbReference>
<feature type="domain" description="IQCH-like ATP-grasp" evidence="1">
    <location>
        <begin position="635"/>
        <end position="736"/>
    </location>
</feature>
<dbReference type="HOGENOM" id="CLU_408029_0_0_1"/>
<dbReference type="PROSITE" id="PS50096">
    <property type="entry name" value="IQ"/>
    <property type="match status" value="1"/>
</dbReference>
<reference evidence="2" key="2">
    <citation type="submission" date="2025-08" db="UniProtKB">
        <authorList>
            <consortium name="Ensembl"/>
        </authorList>
    </citation>
    <scope>IDENTIFICATION</scope>
</reference>
<dbReference type="InterPro" id="IPR056855">
    <property type="entry name" value="ATP-grasp_IQCH"/>
</dbReference>
<evidence type="ECO:0000313" key="2">
    <source>
        <dbReference type="Ensembl" id="ENSLACP00000013194.1"/>
    </source>
</evidence>
<dbReference type="EMBL" id="AFYH01123880">
    <property type="status" value="NOT_ANNOTATED_CDS"/>
    <property type="molecule type" value="Genomic_DNA"/>
</dbReference>
<gene>
    <name evidence="2" type="primary">IQCH</name>
</gene>
<keyword evidence="3" id="KW-1185">Reference proteome</keyword>
<dbReference type="GeneTree" id="ENSGT00390000008908"/>
<name>H3AU73_LATCH</name>
<dbReference type="EMBL" id="AFYH01123881">
    <property type="status" value="NOT_ANNOTATED_CDS"/>
    <property type="molecule type" value="Genomic_DNA"/>
</dbReference>
<dbReference type="Proteomes" id="UP000008672">
    <property type="component" value="Unassembled WGS sequence"/>
</dbReference>
<dbReference type="Ensembl" id="ENSLACT00000013290.1">
    <property type="protein sequence ID" value="ENSLACP00000013194.1"/>
    <property type="gene ID" value="ENSLACG00000011619.2"/>
</dbReference>
<reference evidence="3" key="1">
    <citation type="submission" date="2011-08" db="EMBL/GenBank/DDBJ databases">
        <title>The draft genome of Latimeria chalumnae.</title>
        <authorList>
            <person name="Di Palma F."/>
            <person name="Alfoldi J."/>
            <person name="Johnson J."/>
            <person name="Berlin A."/>
            <person name="Gnerre S."/>
            <person name="Jaffe D."/>
            <person name="MacCallum I."/>
            <person name="Young S."/>
            <person name="Walker B.J."/>
            <person name="Lander E."/>
            <person name="Lindblad-Toh K."/>
        </authorList>
    </citation>
    <scope>NUCLEOTIDE SEQUENCE [LARGE SCALE GENOMIC DNA]</scope>
    <source>
        <strain evidence="3">Wild caught</strain>
    </source>
</reference>
<dbReference type="PANTHER" id="PTHR14465:SF0">
    <property type="entry name" value="IQ DOMAIN-CONTAINING PROTEIN H"/>
    <property type="match status" value="1"/>
</dbReference>
<accession>H3AU73</accession>
<dbReference type="InterPro" id="IPR038752">
    <property type="entry name" value="IQCH"/>
</dbReference>
<evidence type="ECO:0000259" key="1">
    <source>
        <dbReference type="Pfam" id="PF24923"/>
    </source>
</evidence>
<sequence length="739" mass="84936">MAELLRNHDDIGNILIQVQDDLHNLKEQLTHVTIHGSGEIVDIQALETAIQRTEYGIKKHAEEYLNALHRQVLTLPYVEEKVNAPVEYKWLKSQFNSASSLLFLINQDKWKPKQKKNVINHFLCLLQHKLAVNFKVMCDPRSSSNRVLLNQNYGIHLPAITSRKAVSAQLHKVIKGPMVNNLSVLPATHRRDPSLLPPPVLEEDIQKGVLSLLERHLIPPAARLTIKPPFVKSKAAQLHNIKKVHKKQVSETTERFIIPVQCNTESPSHTPNCKVIKQKNPLLKKSKKKRDPTVTIRRYINYCFTVYDGILKEDSPDFLAFKEHFCYFWGSIITFLEHLQKFLKAYLIPIAMVNGQKLVELALDIELDQQPSTDDLLSVLENKAYVKQIFQCPGQRYKGENGREMAAVKIQATWKQYWDRSAYKKFRQRKWASGVIAISWLLHVQKTRVKKALKESRKRHLENFRSRAKHLAANWNRIRTSRRTIIHVPSLGHSQSLRHNVHDLDIQQNLQMGRLCDIQVDANVDIIYICPLDVSEEMLQYYAKLLGLQAAVKSGNPEDMVDLQDRFKIVTPEAISSFPTHNMCLATQLMYSPKTIKRIKNLIKGKDAYIVGGVLHTDDLAVADILDVPILGSEPDVAHLYSTKSGSKRIFVSVGVPIPPGQYDIYNLPQLHEVLSQLITNNLEVKRWLFKIDDDFGGRGTAYCDVAAHMKCYSWALKKFKEYDKRKWKMKWIQVSKII</sequence>
<reference evidence="2" key="3">
    <citation type="submission" date="2025-09" db="UniProtKB">
        <authorList>
            <consortium name="Ensembl"/>
        </authorList>
    </citation>
    <scope>IDENTIFICATION</scope>
</reference>
<protein>
    <submittedName>
        <fullName evidence="2">IQ motif containing H</fullName>
    </submittedName>
</protein>
<evidence type="ECO:0000313" key="3">
    <source>
        <dbReference type="Proteomes" id="UP000008672"/>
    </source>
</evidence>
<organism evidence="2 3">
    <name type="scientific">Latimeria chalumnae</name>
    <name type="common">Coelacanth</name>
    <dbReference type="NCBI Taxonomy" id="7897"/>
    <lineage>
        <taxon>Eukaryota</taxon>
        <taxon>Metazoa</taxon>
        <taxon>Chordata</taxon>
        <taxon>Craniata</taxon>
        <taxon>Vertebrata</taxon>
        <taxon>Euteleostomi</taxon>
        <taxon>Coelacanthiformes</taxon>
        <taxon>Coelacanthidae</taxon>
        <taxon>Latimeria</taxon>
    </lineage>
</organism>
<dbReference type="AlphaFoldDB" id="H3AU73"/>